<accession>E8X2T8</accession>
<feature type="domain" description="DinB-like" evidence="2">
    <location>
        <begin position="46"/>
        <end position="179"/>
    </location>
</feature>
<sequence>MKGDSRQGERRKAERSTDPRYPIGPFVAPEVVSADDRLGAISVLAELPDRLRHAVNRLDHHQLATPYREGGWTLRQVVHHVADSHMMAFIRMRLALTEDWPKVPSYDEAACSRLHDSSAPVEWSLELVESLHARWVMLLQSLKEEQWQRGFVHSAYGRTTVDLAAQEYAWHSRHHVAHIMHLRYARHW</sequence>
<dbReference type="NCBIfam" id="NF009807">
    <property type="entry name" value="PRK13291.1"/>
    <property type="match status" value="1"/>
</dbReference>
<dbReference type="eggNOG" id="COG2318">
    <property type="taxonomic scope" value="Bacteria"/>
</dbReference>
<dbReference type="Pfam" id="PF12867">
    <property type="entry name" value="DinB_2"/>
    <property type="match status" value="1"/>
</dbReference>
<protein>
    <recommendedName>
        <fullName evidence="2">DinB-like domain-containing protein</fullName>
    </recommendedName>
</protein>
<evidence type="ECO:0000256" key="1">
    <source>
        <dbReference type="SAM" id="MobiDB-lite"/>
    </source>
</evidence>
<dbReference type="OrthoDB" id="9796039at2"/>
<name>E8X2T8_GRATM</name>
<feature type="compositionally biased region" description="Basic and acidic residues" evidence="1">
    <location>
        <begin position="1"/>
        <end position="18"/>
    </location>
</feature>
<dbReference type="InterPro" id="IPR024775">
    <property type="entry name" value="DinB-like"/>
</dbReference>
<dbReference type="Gene3D" id="1.20.120.450">
    <property type="entry name" value="dinb family like domain"/>
    <property type="match status" value="1"/>
</dbReference>
<keyword evidence="4" id="KW-1185">Reference proteome</keyword>
<dbReference type="InterPro" id="IPR034660">
    <property type="entry name" value="DinB/YfiT-like"/>
</dbReference>
<dbReference type="KEGG" id="acm:AciX9_3377"/>
<evidence type="ECO:0000313" key="3">
    <source>
        <dbReference type="EMBL" id="ADW70385.1"/>
    </source>
</evidence>
<dbReference type="SUPFAM" id="SSF109854">
    <property type="entry name" value="DinB/YfiT-like putative metalloenzymes"/>
    <property type="match status" value="1"/>
</dbReference>
<dbReference type="AlphaFoldDB" id="E8X2T8"/>
<evidence type="ECO:0000259" key="2">
    <source>
        <dbReference type="Pfam" id="PF12867"/>
    </source>
</evidence>
<reference evidence="4" key="1">
    <citation type="submission" date="2011-01" db="EMBL/GenBank/DDBJ databases">
        <title>Complete sequence of chromosome of Acidobacterium sp. MP5ACTX9.</title>
        <authorList>
            <consortium name="US DOE Joint Genome Institute"/>
            <person name="Lucas S."/>
            <person name="Copeland A."/>
            <person name="Lapidus A."/>
            <person name="Cheng J.-F."/>
            <person name="Goodwin L."/>
            <person name="Pitluck S."/>
            <person name="Teshima H."/>
            <person name="Detter J.C."/>
            <person name="Han C."/>
            <person name="Tapia R."/>
            <person name="Land M."/>
            <person name="Hauser L."/>
            <person name="Kyrpides N."/>
            <person name="Ivanova N."/>
            <person name="Ovchinnikova G."/>
            <person name="Pagani I."/>
            <person name="Rawat S.R."/>
            <person name="Mannisto M."/>
            <person name="Haggblom M.M."/>
            <person name="Woyke T."/>
        </authorList>
    </citation>
    <scope>NUCLEOTIDE SEQUENCE [LARGE SCALE GENOMIC DNA]</scope>
    <source>
        <strain evidence="4">MP5ACTX9</strain>
    </source>
</reference>
<dbReference type="PaxDb" id="1198114-AciX9_3377"/>
<evidence type="ECO:0000313" key="4">
    <source>
        <dbReference type="Proteomes" id="UP000000343"/>
    </source>
</evidence>
<dbReference type="EMBL" id="CP002480">
    <property type="protein sequence ID" value="ADW70385.1"/>
    <property type="molecule type" value="Genomic_DNA"/>
</dbReference>
<dbReference type="HOGENOM" id="CLU_105789_1_0_0"/>
<organism evidence="4">
    <name type="scientific">Granulicella tundricola (strain ATCC BAA-1859 / DSM 23138 / MP5ACTX9)</name>
    <dbReference type="NCBI Taxonomy" id="1198114"/>
    <lineage>
        <taxon>Bacteria</taxon>
        <taxon>Pseudomonadati</taxon>
        <taxon>Acidobacteriota</taxon>
        <taxon>Terriglobia</taxon>
        <taxon>Terriglobales</taxon>
        <taxon>Acidobacteriaceae</taxon>
        <taxon>Granulicella</taxon>
    </lineage>
</organism>
<feature type="region of interest" description="Disordered" evidence="1">
    <location>
        <begin position="1"/>
        <end position="22"/>
    </location>
</feature>
<dbReference type="RefSeq" id="WP_013581697.1">
    <property type="nucleotide sequence ID" value="NC_015064.1"/>
</dbReference>
<gene>
    <name evidence="3" type="ordered locus">AciX9_3377</name>
</gene>
<dbReference type="Proteomes" id="UP000000343">
    <property type="component" value="Chromosome"/>
</dbReference>
<dbReference type="STRING" id="1198114.AciX9_3377"/>
<proteinExistence type="predicted"/>